<reference evidence="6 7" key="1">
    <citation type="submission" date="2020-03" db="EMBL/GenBank/DDBJ databases">
        <title>A novel species.</title>
        <authorList>
            <person name="Gao J."/>
        </authorList>
    </citation>
    <scope>NUCLEOTIDE SEQUENCE [LARGE SCALE GENOMIC DNA]</scope>
    <source>
        <strain evidence="6 7">QMT-12</strain>
    </source>
</reference>
<keyword evidence="7" id="KW-1185">Reference proteome</keyword>
<dbReference type="Proteomes" id="UP000501179">
    <property type="component" value="Chromosome"/>
</dbReference>
<evidence type="ECO:0000256" key="4">
    <source>
        <dbReference type="ARBA" id="ARBA00023163"/>
    </source>
</evidence>
<dbReference type="GO" id="GO:0005829">
    <property type="term" value="C:cytosol"/>
    <property type="evidence" value="ECO:0007669"/>
    <property type="project" value="TreeGrafter"/>
</dbReference>
<dbReference type="GO" id="GO:0003677">
    <property type="term" value="F:DNA binding"/>
    <property type="evidence" value="ECO:0007669"/>
    <property type="project" value="UniProtKB-KW"/>
</dbReference>
<dbReference type="GO" id="GO:0003700">
    <property type="term" value="F:DNA-binding transcription factor activity"/>
    <property type="evidence" value="ECO:0007669"/>
    <property type="project" value="InterPro"/>
</dbReference>
<evidence type="ECO:0000256" key="1">
    <source>
        <dbReference type="ARBA" id="ARBA00009437"/>
    </source>
</evidence>
<dbReference type="CDD" id="cd05466">
    <property type="entry name" value="PBP2_LTTR_substrate"/>
    <property type="match status" value="1"/>
</dbReference>
<name>A0A6G9GSQ4_9ACTN</name>
<dbReference type="InterPro" id="IPR036390">
    <property type="entry name" value="WH_DNA-bd_sf"/>
</dbReference>
<dbReference type="AlphaFoldDB" id="A0A6G9GSQ4"/>
<dbReference type="RefSeq" id="WP_167022901.1">
    <property type="nucleotide sequence ID" value="NZ_CP050177.1"/>
</dbReference>
<dbReference type="PRINTS" id="PR00039">
    <property type="entry name" value="HTHLYSR"/>
</dbReference>
<dbReference type="EMBL" id="CP050177">
    <property type="protein sequence ID" value="QIQ01255.1"/>
    <property type="molecule type" value="Genomic_DNA"/>
</dbReference>
<evidence type="ECO:0000313" key="7">
    <source>
        <dbReference type="Proteomes" id="UP000501179"/>
    </source>
</evidence>
<dbReference type="Pfam" id="PF03466">
    <property type="entry name" value="LysR_substrate"/>
    <property type="match status" value="1"/>
</dbReference>
<evidence type="ECO:0000259" key="5">
    <source>
        <dbReference type="PROSITE" id="PS50931"/>
    </source>
</evidence>
<accession>A0A6G9GSQ4</accession>
<proteinExistence type="inferred from homology"/>
<dbReference type="SUPFAM" id="SSF46785">
    <property type="entry name" value="Winged helix' DNA-binding domain"/>
    <property type="match status" value="1"/>
</dbReference>
<keyword evidence="4" id="KW-0804">Transcription</keyword>
<dbReference type="FunFam" id="1.10.10.10:FF:000001">
    <property type="entry name" value="LysR family transcriptional regulator"/>
    <property type="match status" value="1"/>
</dbReference>
<dbReference type="PROSITE" id="PS50931">
    <property type="entry name" value="HTH_LYSR"/>
    <property type="match status" value="1"/>
</dbReference>
<dbReference type="Gene3D" id="1.10.10.10">
    <property type="entry name" value="Winged helix-like DNA-binding domain superfamily/Winged helix DNA-binding domain"/>
    <property type="match status" value="1"/>
</dbReference>
<dbReference type="InterPro" id="IPR050950">
    <property type="entry name" value="HTH-type_LysR_regulators"/>
</dbReference>
<dbReference type="InterPro" id="IPR005119">
    <property type="entry name" value="LysR_subst-bd"/>
</dbReference>
<gene>
    <name evidence="6" type="ORF">HA039_02145</name>
</gene>
<dbReference type="InterPro" id="IPR036388">
    <property type="entry name" value="WH-like_DNA-bd_sf"/>
</dbReference>
<feature type="domain" description="HTH lysR-type" evidence="5">
    <location>
        <begin position="1"/>
        <end position="58"/>
    </location>
</feature>
<organism evidence="6 7">
    <name type="scientific">Streptomyces liangshanensis</name>
    <dbReference type="NCBI Taxonomy" id="2717324"/>
    <lineage>
        <taxon>Bacteria</taxon>
        <taxon>Bacillati</taxon>
        <taxon>Actinomycetota</taxon>
        <taxon>Actinomycetes</taxon>
        <taxon>Kitasatosporales</taxon>
        <taxon>Streptomycetaceae</taxon>
        <taxon>Streptomyces</taxon>
    </lineage>
</organism>
<dbReference type="SUPFAM" id="SSF53850">
    <property type="entry name" value="Periplasmic binding protein-like II"/>
    <property type="match status" value="1"/>
</dbReference>
<dbReference type="KEGG" id="slia:HA039_02145"/>
<keyword evidence="2" id="KW-0805">Transcription regulation</keyword>
<dbReference type="InterPro" id="IPR000847">
    <property type="entry name" value="LysR_HTH_N"/>
</dbReference>
<dbReference type="PANTHER" id="PTHR30419">
    <property type="entry name" value="HTH-TYPE TRANSCRIPTIONAL REGULATOR YBHD"/>
    <property type="match status" value="1"/>
</dbReference>
<sequence length="295" mass="31924">MELRTLGYFVAVAEEESFSRAAERCRVAQPAVSQQIRSLERELGEQLFERRPRSVVLTPAGRVLMPYARDALAAVASAKAEFAAREGVLTGDLTLGSVDGVEITPLPRMLGTFRSRYPDVTVRLVGGTSSALLDQVRHGALDAAAIAHPLQPLEDSLGHRTLLRDEIVAVVRRDRREARQTSITLQELAGTALISYGPDNGLHPAIDEAFRRADLRFAPAYATNDVALLVALAVEGVGIAVAAGADPEVHLDPRVIAVPVTPRIPYRKVLVWRRVPAPAAPLRALLALSEPYLAE</sequence>
<dbReference type="Pfam" id="PF00126">
    <property type="entry name" value="HTH_1"/>
    <property type="match status" value="1"/>
</dbReference>
<evidence type="ECO:0000313" key="6">
    <source>
        <dbReference type="EMBL" id="QIQ01255.1"/>
    </source>
</evidence>
<protein>
    <submittedName>
        <fullName evidence="6">LysR family transcriptional regulator</fullName>
    </submittedName>
</protein>
<evidence type="ECO:0000256" key="3">
    <source>
        <dbReference type="ARBA" id="ARBA00023125"/>
    </source>
</evidence>
<dbReference type="Gene3D" id="3.40.190.290">
    <property type="match status" value="1"/>
</dbReference>
<comment type="similarity">
    <text evidence="1">Belongs to the LysR transcriptional regulatory family.</text>
</comment>
<keyword evidence="3" id="KW-0238">DNA-binding</keyword>
<evidence type="ECO:0000256" key="2">
    <source>
        <dbReference type="ARBA" id="ARBA00023015"/>
    </source>
</evidence>